<feature type="compositionally biased region" description="Acidic residues" evidence="10">
    <location>
        <begin position="415"/>
        <end position="467"/>
    </location>
</feature>
<dbReference type="FunCoup" id="A0A2J7QTU4">
    <property type="interactions" value="1937"/>
</dbReference>
<feature type="region of interest" description="Disordered" evidence="10">
    <location>
        <begin position="672"/>
        <end position="697"/>
    </location>
</feature>
<dbReference type="STRING" id="105785.A0A2J7QTU4"/>
<protein>
    <recommendedName>
        <fullName evidence="3">protein-serine/threonine phosphatase</fullName>
        <ecNumber evidence="3">3.1.3.16</ecNumber>
    </recommendedName>
</protein>
<dbReference type="InterPro" id="IPR001932">
    <property type="entry name" value="PPM-type_phosphatase-like_dom"/>
</dbReference>
<sequence length="697" mass="75892">MGAYLSEPITEKVSTDEVGKRVICGASSMQGWRVTQEDAHNCTLEYDAGTSFFAVYDGHGGHEVATYAAQHLPQYLKNCEAYKQGDYAQALKDAFLGFDTTLTTPEVLSLLKQIASNKDGGQNSGSDEEEENVKNLYEEAQMPLEQVMAKYQNDFLNPNIKKIKQDAGKPPVSPFLRGRRSCSSGASTSGSGSCSKSSTSTQPESRSGNTESGPDSEDNNERDTEVSSSSSRGQSSNSSSTSRQHSGNCEADQVSDSSANNGETKSMSESCEEIETAKHKAAVPDSSEEVKVQSPEKTSDHSGEGNTSVKVNDASGVMQEVNGEIGDVDEKDLGQTAKDCDGVTSSSAPHENGEVVKSESKGKSPTKVTKESKKHVSPRRHSATELYRTLLRDQDQSDSDSDDEGDVSFQGVDNSSDEDADDDEEEDDDDDDDYEEEEGGVEDRDNENEDVDDDEDDSMLDDDEDEDEDDFAMKMIEEPGSDSGCTAVVALLRDRELYVANAGDSRCVVCRRGQAIEMSLDHKPEDETEMERIVKAGGKVTADGRVNGGLNLSRALGDHAYKRSEGLSAQEQMITALPDVRTLMIDPAEDQFMVLACDGIWNFMSSQEVVDFVRQRIQDGQTKLSKICEELFEHCLAPNTLGDGTGCDNMTAVIVQFRPELVNQNERKSVKRLASPVMETSIDTTKRPKAEEASTCM</sequence>
<keyword evidence="7 9" id="KW-0904">Protein phosphatase</keyword>
<dbReference type="AlphaFoldDB" id="A0A2J7QTU4"/>
<dbReference type="Proteomes" id="UP000235965">
    <property type="component" value="Unassembled WGS sequence"/>
</dbReference>
<dbReference type="Gene3D" id="3.60.40.10">
    <property type="entry name" value="PPM-type phosphatase domain"/>
    <property type="match status" value="2"/>
</dbReference>
<dbReference type="PROSITE" id="PS01032">
    <property type="entry name" value="PPM_1"/>
    <property type="match status" value="1"/>
</dbReference>
<evidence type="ECO:0000256" key="1">
    <source>
        <dbReference type="ARBA" id="ARBA00001936"/>
    </source>
</evidence>
<feature type="compositionally biased region" description="Polar residues" evidence="10">
    <location>
        <begin position="254"/>
        <end position="269"/>
    </location>
</feature>
<feature type="region of interest" description="Disordered" evidence="10">
    <location>
        <begin position="162"/>
        <end position="467"/>
    </location>
</feature>
<dbReference type="InterPro" id="IPR000222">
    <property type="entry name" value="PP2C_BS"/>
</dbReference>
<dbReference type="OrthoDB" id="10264738at2759"/>
<proteinExistence type="inferred from homology"/>
<dbReference type="InParanoid" id="A0A2J7QTU4"/>
<keyword evidence="13" id="KW-1185">Reference proteome</keyword>
<evidence type="ECO:0000256" key="5">
    <source>
        <dbReference type="ARBA" id="ARBA00022801"/>
    </source>
</evidence>
<dbReference type="PROSITE" id="PS51746">
    <property type="entry name" value="PPM_2"/>
    <property type="match status" value="1"/>
</dbReference>
<dbReference type="CDD" id="cd00143">
    <property type="entry name" value="PP2Cc"/>
    <property type="match status" value="1"/>
</dbReference>
<dbReference type="GO" id="GO:0004722">
    <property type="term" value="F:protein serine/threonine phosphatase activity"/>
    <property type="evidence" value="ECO:0007669"/>
    <property type="project" value="UniProtKB-EC"/>
</dbReference>
<reference evidence="12 13" key="1">
    <citation type="submission" date="2017-12" db="EMBL/GenBank/DDBJ databases">
        <title>Hemimetabolous genomes reveal molecular basis of termite eusociality.</title>
        <authorList>
            <person name="Harrison M.C."/>
            <person name="Jongepier E."/>
            <person name="Robertson H.M."/>
            <person name="Arning N."/>
            <person name="Bitard-Feildel T."/>
            <person name="Chao H."/>
            <person name="Childers C.P."/>
            <person name="Dinh H."/>
            <person name="Doddapaneni H."/>
            <person name="Dugan S."/>
            <person name="Gowin J."/>
            <person name="Greiner C."/>
            <person name="Han Y."/>
            <person name="Hu H."/>
            <person name="Hughes D.S.T."/>
            <person name="Huylmans A.-K."/>
            <person name="Kemena C."/>
            <person name="Kremer L.P.M."/>
            <person name="Lee S.L."/>
            <person name="Lopez-Ezquerra A."/>
            <person name="Mallet L."/>
            <person name="Monroy-Kuhn J.M."/>
            <person name="Moser A."/>
            <person name="Murali S.C."/>
            <person name="Muzny D.M."/>
            <person name="Otani S."/>
            <person name="Piulachs M.-D."/>
            <person name="Poelchau M."/>
            <person name="Qu J."/>
            <person name="Schaub F."/>
            <person name="Wada-Katsumata A."/>
            <person name="Worley K.C."/>
            <person name="Xie Q."/>
            <person name="Ylla G."/>
            <person name="Poulsen M."/>
            <person name="Gibbs R.A."/>
            <person name="Schal C."/>
            <person name="Richards S."/>
            <person name="Belles X."/>
            <person name="Korb J."/>
            <person name="Bornberg-Bauer E."/>
        </authorList>
    </citation>
    <scope>NUCLEOTIDE SEQUENCE [LARGE SCALE GENOMIC DNA]</scope>
    <source>
        <tissue evidence="12">Whole body</tissue>
    </source>
</reference>
<evidence type="ECO:0000256" key="6">
    <source>
        <dbReference type="ARBA" id="ARBA00022842"/>
    </source>
</evidence>
<comment type="caution">
    <text evidence="12">The sequence shown here is derived from an EMBL/GenBank/DDBJ whole genome shotgun (WGS) entry which is preliminary data.</text>
</comment>
<comment type="similarity">
    <text evidence="2 9">Belongs to the PP2C family.</text>
</comment>
<dbReference type="Pfam" id="PF00481">
    <property type="entry name" value="PP2C"/>
    <property type="match status" value="2"/>
</dbReference>
<keyword evidence="8" id="KW-0464">Manganese</keyword>
<dbReference type="EMBL" id="NEVH01011193">
    <property type="protein sequence ID" value="PNF31994.1"/>
    <property type="molecule type" value="Genomic_DNA"/>
</dbReference>
<evidence type="ECO:0000256" key="3">
    <source>
        <dbReference type="ARBA" id="ARBA00013081"/>
    </source>
</evidence>
<feature type="compositionally biased region" description="Basic residues" evidence="10">
    <location>
        <begin position="372"/>
        <end position="381"/>
    </location>
</feature>
<organism evidence="12 13">
    <name type="scientific">Cryptotermes secundus</name>
    <dbReference type="NCBI Taxonomy" id="105785"/>
    <lineage>
        <taxon>Eukaryota</taxon>
        <taxon>Metazoa</taxon>
        <taxon>Ecdysozoa</taxon>
        <taxon>Arthropoda</taxon>
        <taxon>Hexapoda</taxon>
        <taxon>Insecta</taxon>
        <taxon>Pterygota</taxon>
        <taxon>Neoptera</taxon>
        <taxon>Polyneoptera</taxon>
        <taxon>Dictyoptera</taxon>
        <taxon>Blattodea</taxon>
        <taxon>Blattoidea</taxon>
        <taxon>Termitoidae</taxon>
        <taxon>Kalotermitidae</taxon>
        <taxon>Cryptotermitinae</taxon>
        <taxon>Cryptotermes</taxon>
    </lineage>
</organism>
<feature type="compositionally biased region" description="Low complexity" evidence="10">
    <location>
        <begin position="227"/>
        <end position="248"/>
    </location>
</feature>
<evidence type="ECO:0000256" key="10">
    <source>
        <dbReference type="SAM" id="MobiDB-lite"/>
    </source>
</evidence>
<evidence type="ECO:0000313" key="13">
    <source>
        <dbReference type="Proteomes" id="UP000235965"/>
    </source>
</evidence>
<evidence type="ECO:0000256" key="4">
    <source>
        <dbReference type="ARBA" id="ARBA00022723"/>
    </source>
</evidence>
<evidence type="ECO:0000259" key="11">
    <source>
        <dbReference type="PROSITE" id="PS51746"/>
    </source>
</evidence>
<keyword evidence="4" id="KW-0479">Metal-binding</keyword>
<dbReference type="PANTHER" id="PTHR13832">
    <property type="entry name" value="PROTEIN PHOSPHATASE 2C"/>
    <property type="match status" value="1"/>
</dbReference>
<dbReference type="SMART" id="SM00332">
    <property type="entry name" value="PP2Cc"/>
    <property type="match status" value="1"/>
</dbReference>
<comment type="cofactor">
    <cofactor evidence="1">
        <name>Mn(2+)</name>
        <dbReference type="ChEBI" id="CHEBI:29035"/>
    </cofactor>
</comment>
<keyword evidence="5 9" id="KW-0378">Hydrolase</keyword>
<feature type="compositionally biased region" description="Low complexity" evidence="10">
    <location>
        <begin position="181"/>
        <end position="208"/>
    </location>
</feature>
<evidence type="ECO:0000313" key="12">
    <source>
        <dbReference type="EMBL" id="PNF31994.1"/>
    </source>
</evidence>
<dbReference type="PANTHER" id="PTHR13832:SF803">
    <property type="entry name" value="PROTEIN PHOSPHATASE 1G"/>
    <property type="match status" value="1"/>
</dbReference>
<feature type="domain" description="PPM-type phosphatase" evidence="11">
    <location>
        <begin position="23"/>
        <end position="657"/>
    </location>
</feature>
<evidence type="ECO:0000256" key="7">
    <source>
        <dbReference type="ARBA" id="ARBA00022912"/>
    </source>
</evidence>
<keyword evidence="6" id="KW-0460">Magnesium</keyword>
<dbReference type="InterPro" id="IPR036457">
    <property type="entry name" value="PPM-type-like_dom_sf"/>
</dbReference>
<evidence type="ECO:0000256" key="8">
    <source>
        <dbReference type="ARBA" id="ARBA00023211"/>
    </source>
</evidence>
<name>A0A2J7QTU4_9NEOP</name>
<feature type="compositionally biased region" description="Basic and acidic residues" evidence="10">
    <location>
        <begin position="351"/>
        <end position="362"/>
    </location>
</feature>
<dbReference type="GO" id="GO:0046872">
    <property type="term" value="F:metal ion binding"/>
    <property type="evidence" value="ECO:0007669"/>
    <property type="project" value="UniProtKB-KW"/>
</dbReference>
<dbReference type="InterPro" id="IPR015655">
    <property type="entry name" value="PP2C"/>
</dbReference>
<accession>A0A2J7QTU4</accession>
<dbReference type="SUPFAM" id="SSF81606">
    <property type="entry name" value="PP2C-like"/>
    <property type="match status" value="2"/>
</dbReference>
<feature type="compositionally biased region" description="Acidic residues" evidence="10">
    <location>
        <begin position="396"/>
        <end position="406"/>
    </location>
</feature>
<feature type="compositionally biased region" description="Basic and acidic residues" evidence="10">
    <location>
        <begin position="684"/>
        <end position="697"/>
    </location>
</feature>
<gene>
    <name evidence="12" type="ORF">B7P43_G06553</name>
</gene>
<evidence type="ECO:0000256" key="9">
    <source>
        <dbReference type="RuleBase" id="RU003465"/>
    </source>
</evidence>
<evidence type="ECO:0000256" key="2">
    <source>
        <dbReference type="ARBA" id="ARBA00006702"/>
    </source>
</evidence>
<dbReference type="EC" id="3.1.3.16" evidence="3"/>